<dbReference type="GO" id="GO:0008168">
    <property type="term" value="F:methyltransferase activity"/>
    <property type="evidence" value="ECO:0007669"/>
    <property type="project" value="UniProtKB-KW"/>
</dbReference>
<evidence type="ECO:0000313" key="7">
    <source>
        <dbReference type="EMBL" id="COX05654.1"/>
    </source>
</evidence>
<evidence type="ECO:0000313" key="11">
    <source>
        <dbReference type="Proteomes" id="UP000044938"/>
    </source>
</evidence>
<evidence type="ECO:0000313" key="2">
    <source>
        <dbReference type="EMBL" id="CFE56071.1"/>
    </source>
</evidence>
<name>A0A045IGD9_MYCTX</name>
<dbReference type="RefSeq" id="WP_003412408.1">
    <property type="nucleotide sequence ID" value="NZ_AP017901.1"/>
</dbReference>
<accession>A0A045IGD9</accession>
<reference evidence="9 17" key="4">
    <citation type="journal article" date="2017" name="N. Engl. J. Med.">
        <title>Transmission of Extensively Drug-Resistant Tuberculosis in South Africa.</title>
        <authorList>
            <person name="Shah N.S."/>
            <person name="Auld S.C."/>
            <person name="Brust J.C."/>
            <person name="Mathema B."/>
            <person name="Ismail N."/>
            <person name="Moodley P."/>
            <person name="Mlisana K."/>
            <person name="Allana S."/>
            <person name="Campbell A."/>
            <person name="Mthiyane T."/>
            <person name="Morris N."/>
            <person name="Mpangase P."/>
            <person name="van der Meulen H."/>
            <person name="Omar S.V."/>
            <person name="Brown T.S."/>
            <person name="Narechania A."/>
            <person name="Shaskina E."/>
            <person name="Kapwata T."/>
            <person name="Kreiswirth B."/>
            <person name="Gandhi N.R."/>
        </authorList>
    </citation>
    <scope>NUCLEOTIDE SEQUENCE [LARGE SCALE GENOMIC DNA]</scope>
    <source>
        <strain evidence="9 17">32301_S10</strain>
    </source>
</reference>
<dbReference type="InterPro" id="IPR029063">
    <property type="entry name" value="SAM-dependent_MTases_sf"/>
</dbReference>
<dbReference type="Proteomes" id="UP000039217">
    <property type="component" value="Unassembled WGS sequence"/>
</dbReference>
<evidence type="ECO:0000313" key="10">
    <source>
        <dbReference type="Proteomes" id="UP000039217"/>
    </source>
</evidence>
<evidence type="ECO:0000313" key="13">
    <source>
        <dbReference type="Proteomes" id="UP000048600"/>
    </source>
</evidence>
<dbReference type="InterPro" id="IPR041698">
    <property type="entry name" value="Methyltransf_25"/>
</dbReference>
<dbReference type="Proteomes" id="UP000256381">
    <property type="component" value="Unassembled WGS sequence"/>
</dbReference>
<reference evidence="9" key="6">
    <citation type="submission" date="2018-07" db="EMBL/GenBank/DDBJ databases">
        <authorList>
            <person name="Shah S."/>
            <person name="Brown T."/>
            <person name="Auld S."/>
            <person name="Bratton K."/>
            <person name="Narechania A."/>
            <person name="Mathema B."/>
            <person name="Gandhi N."/>
        </authorList>
    </citation>
    <scope>NUCLEOTIDE SEQUENCE</scope>
    <source>
        <strain evidence="9">32301_S10</strain>
    </source>
</reference>
<dbReference type="Proteomes" id="UP000049023">
    <property type="component" value="Unassembled WGS sequence"/>
</dbReference>
<keyword evidence="8" id="KW-0489">Methyltransferase</keyword>
<dbReference type="Proteomes" id="UP000050139">
    <property type="component" value="Unassembled WGS sequence"/>
</dbReference>
<organism evidence="6 13">
    <name type="scientific">Mycobacterium tuberculosis</name>
    <dbReference type="NCBI Taxonomy" id="1773"/>
    <lineage>
        <taxon>Bacteria</taxon>
        <taxon>Bacillati</taxon>
        <taxon>Actinomycetota</taxon>
        <taxon>Actinomycetes</taxon>
        <taxon>Mycobacteriales</taxon>
        <taxon>Mycobacteriaceae</taxon>
        <taxon>Mycobacterium</taxon>
        <taxon>Mycobacterium tuberculosis complex</taxon>
    </lineage>
</organism>
<evidence type="ECO:0000313" key="8">
    <source>
        <dbReference type="EMBL" id="OMH60370.1"/>
    </source>
</evidence>
<dbReference type="EMBL" id="CFOH01000422">
    <property type="protein sequence ID" value="CFE56071.1"/>
    <property type="molecule type" value="Genomic_DNA"/>
</dbReference>
<dbReference type="EMBL" id="CNFU01001088">
    <property type="protein sequence ID" value="CKT00489.1"/>
    <property type="molecule type" value="Genomic_DNA"/>
</dbReference>
<dbReference type="Gene3D" id="3.40.50.150">
    <property type="entry name" value="Vaccinia Virus protein VP39"/>
    <property type="match status" value="1"/>
</dbReference>
<sequence>MDNLPIESAESTRLAKAAMTRRFYTRSVVKGEITLPAVPSMIDEYVTMCAGLFAGVGRKFSDEELAHLRAVLQGQLAEAYAASQRSTIVISYNAPMGPTLHYQVRAQWRTVAQEYENWIATREPPLFGTEPDARVWALANEAADPTTHRVLEIGAGTGRNALALARRGHPVDVVEMTPKFADIIRSDAERDSLDVRVIMRDVFSTMDDLRQDYQLMVLSEVVPDFRTTQQLRNLFELAAQCLAPGARLVFNAFLANGDYAPDQAAREFGQQMYTGMCTRAEMSAAAAGLPLELVADDSVYDYEKTHLPPGAWPPTSWYADWIRGLDVFTTNVESCPIEMRWLVFQRRR</sequence>
<reference evidence="4 15" key="1">
    <citation type="submission" date="2015-03" db="EMBL/GenBank/DDBJ databases">
        <authorList>
            <consortium name="Pathogen Informatics"/>
            <person name="Murphy D."/>
        </authorList>
    </citation>
    <scope>NUCLEOTIDE SEQUENCE [LARGE SCALE GENOMIC DNA]</scope>
    <source>
        <strain evidence="4 15">0268S</strain>
    </source>
</reference>
<dbReference type="EMBL" id="LWDQ01000001">
    <property type="protein sequence ID" value="OMH60370.1"/>
    <property type="molecule type" value="Genomic_DNA"/>
</dbReference>
<dbReference type="AlphaFoldDB" id="A0A045IGD9"/>
<feature type="domain" description="Methyltransferase" evidence="1">
    <location>
        <begin position="150"/>
        <end position="245"/>
    </location>
</feature>
<evidence type="ECO:0000313" key="3">
    <source>
        <dbReference type="EMBL" id="CKT00489.1"/>
    </source>
</evidence>
<dbReference type="EMBL" id="QTBD01000164">
    <property type="protein sequence ID" value="REQ50695.1"/>
    <property type="molecule type" value="Genomic_DNA"/>
</dbReference>
<keyword evidence="8" id="KW-0808">Transferase</keyword>
<dbReference type="OMA" id="WYADWVS"/>
<dbReference type="GO" id="GO:0032259">
    <property type="term" value="P:methylation"/>
    <property type="evidence" value="ECO:0007669"/>
    <property type="project" value="UniProtKB-KW"/>
</dbReference>
<dbReference type="EMBL" id="COPH01000043">
    <property type="protein sequence ID" value="CLX03413.1"/>
    <property type="molecule type" value="Genomic_DNA"/>
</dbReference>
<evidence type="ECO:0000313" key="12">
    <source>
        <dbReference type="Proteomes" id="UP000046947"/>
    </source>
</evidence>
<proteinExistence type="predicted"/>
<dbReference type="Proteomes" id="UP000189452">
    <property type="component" value="Chromosome"/>
</dbReference>
<evidence type="ECO:0000313" key="4">
    <source>
        <dbReference type="EMBL" id="CLX03413.1"/>
    </source>
</evidence>
<dbReference type="EMBL" id="CSAJ01000680">
    <property type="protein sequence ID" value="COX05654.1"/>
    <property type="molecule type" value="Genomic_DNA"/>
</dbReference>
<protein>
    <submittedName>
        <fullName evidence="9">Class I SAM-dependent methyltransferase</fullName>
    </submittedName>
    <submittedName>
        <fullName evidence="8">Tellurite methyltransferase</fullName>
        <ecNumber evidence="8">2.1.1.265</ecNumber>
    </submittedName>
</protein>
<evidence type="ECO:0000313" key="6">
    <source>
        <dbReference type="EMBL" id="COX00843.1"/>
    </source>
</evidence>
<dbReference type="Proteomes" id="UP000048600">
    <property type="component" value="Unassembled WGS sequence"/>
</dbReference>
<evidence type="ECO:0000313" key="9">
    <source>
        <dbReference type="EMBL" id="REQ50695.1"/>
    </source>
</evidence>
<dbReference type="SMR" id="A0A045IGD9"/>
<evidence type="ECO:0000259" key="1">
    <source>
        <dbReference type="Pfam" id="PF13649"/>
    </source>
</evidence>
<evidence type="ECO:0000313" key="15">
    <source>
        <dbReference type="Proteomes" id="UP000050139"/>
    </source>
</evidence>
<dbReference type="EMBL" id="CHKL01000573">
    <property type="protein sequence ID" value="COX00843.1"/>
    <property type="molecule type" value="Genomic_DNA"/>
</dbReference>
<dbReference type="SUPFAM" id="SSF53335">
    <property type="entry name" value="S-adenosyl-L-methionine-dependent methyltransferases"/>
    <property type="match status" value="1"/>
</dbReference>
<dbReference type="EC" id="2.1.1.265" evidence="8"/>
<reference evidence="10 11" key="2">
    <citation type="submission" date="2015-03" db="EMBL/GenBank/DDBJ databases">
        <authorList>
            <consortium name="Pathogen Informatics"/>
        </authorList>
    </citation>
    <scope>NUCLEOTIDE SEQUENCE [LARGE SCALE GENOMIC DNA]</scope>
    <source>
        <strain evidence="3 14">Bir 187</strain>
        <strain evidence="5 10">D00501624</strain>
        <strain evidence="2 12">H09601792</strain>
        <strain evidence="7 11">M09401471</strain>
        <strain evidence="6 13">P00601463</strain>
    </source>
</reference>
<reference evidence="8 16" key="3">
    <citation type="submission" date="2016-04" db="EMBL/GenBank/DDBJ databases">
        <authorList>
            <person name="Bigi M."/>
            <person name="Bigi F."/>
            <person name="Soria M.A."/>
        </authorList>
    </citation>
    <scope>NUCLEOTIDE SEQUENCE [LARGE SCALE GENOMIC DNA]</scope>
    <source>
        <strain evidence="8 16">6548</strain>
    </source>
</reference>
<dbReference type="CDD" id="cd02440">
    <property type="entry name" value="AdoMet_MTases"/>
    <property type="match status" value="1"/>
</dbReference>
<evidence type="ECO:0000313" key="5">
    <source>
        <dbReference type="EMBL" id="CNV44107.1"/>
    </source>
</evidence>
<dbReference type="EMBL" id="CQQC01000830">
    <property type="protein sequence ID" value="CNV44107.1"/>
    <property type="molecule type" value="Genomic_DNA"/>
</dbReference>
<dbReference type="Proteomes" id="UP000046947">
    <property type="component" value="Unassembled WGS sequence"/>
</dbReference>
<gene>
    <name evidence="8" type="primary">tehB</name>
    <name evidence="8" type="ORF">A4S10_02545</name>
    <name evidence="9" type="ORF">DSJ38_14155</name>
    <name evidence="5" type="ORF">ERS007661_02389</name>
    <name evidence="2" type="ORF">ERS007688_02502</name>
    <name evidence="7" type="ORF">ERS007720_03824</name>
    <name evidence="6" type="ORF">ERS007741_03616</name>
    <name evidence="3" type="ORF">ERS027661_03812</name>
    <name evidence="4" type="ORF">ERS094118_03870</name>
</gene>
<dbReference type="Proteomes" id="UP000044938">
    <property type="component" value="Unassembled WGS sequence"/>
</dbReference>
<evidence type="ECO:0000313" key="16">
    <source>
        <dbReference type="Proteomes" id="UP000189452"/>
    </source>
</evidence>
<reference evidence="8 16" key="5">
    <citation type="submission" date="2017-02" db="EMBL/GenBank/DDBJ databases">
        <title>Protein polymorphisms may explain contrasting epidemiological fitness of two variants of a multidrug-resistant Mycobacterium tuberculosis strain.</title>
        <authorList>
            <person name="Bigi M.M."/>
            <person name="Lopez B."/>
            <person name="Blanco F.C."/>
            <person name="Sasiain M.C."/>
            <person name="De La Barrera S."/>
            <person name="Ritacco V."/>
            <person name="Bigi F."/>
            <person name="Soria M.A."/>
        </authorList>
    </citation>
    <scope>NUCLEOTIDE SEQUENCE [LARGE SCALE GENOMIC DNA]</scope>
    <source>
        <strain evidence="8 16">6548</strain>
    </source>
</reference>
<evidence type="ECO:0000313" key="14">
    <source>
        <dbReference type="Proteomes" id="UP000049023"/>
    </source>
</evidence>
<dbReference type="Pfam" id="PF13649">
    <property type="entry name" value="Methyltransf_25"/>
    <property type="match status" value="1"/>
</dbReference>
<evidence type="ECO:0000313" key="17">
    <source>
        <dbReference type="Proteomes" id="UP000256381"/>
    </source>
</evidence>